<keyword evidence="2" id="KW-1185">Reference proteome</keyword>
<name>A0A4R1HXQ8_PSEEN</name>
<dbReference type="InterPro" id="IPR050627">
    <property type="entry name" value="Nitroreductase/BluB"/>
</dbReference>
<proteinExistence type="predicted"/>
<dbReference type="NCBIfam" id="NF047509">
    <property type="entry name" value="Rv3131_FMN_oxido"/>
    <property type="match status" value="1"/>
</dbReference>
<dbReference type="EMBL" id="SMFZ01000002">
    <property type="protein sequence ID" value="TCK22342.1"/>
    <property type="molecule type" value="Genomic_DNA"/>
</dbReference>
<protein>
    <submittedName>
        <fullName evidence="1">Nitroreductase family protein</fullName>
    </submittedName>
</protein>
<organism evidence="1 2">
    <name type="scientific">Pseudonocardia endophytica</name>
    <dbReference type="NCBI Taxonomy" id="401976"/>
    <lineage>
        <taxon>Bacteria</taxon>
        <taxon>Bacillati</taxon>
        <taxon>Actinomycetota</taxon>
        <taxon>Actinomycetes</taxon>
        <taxon>Pseudonocardiales</taxon>
        <taxon>Pseudonocardiaceae</taxon>
        <taxon>Pseudonocardia</taxon>
    </lineage>
</organism>
<dbReference type="PANTHER" id="PTHR23026">
    <property type="entry name" value="NADPH NITROREDUCTASE"/>
    <property type="match status" value="1"/>
</dbReference>
<comment type="caution">
    <text evidence="1">The sequence shown here is derived from an EMBL/GenBank/DDBJ whole genome shotgun (WGS) entry which is preliminary data.</text>
</comment>
<dbReference type="Gene3D" id="3.40.109.10">
    <property type="entry name" value="NADH Oxidase"/>
    <property type="match status" value="1"/>
</dbReference>
<dbReference type="GO" id="GO:0016491">
    <property type="term" value="F:oxidoreductase activity"/>
    <property type="evidence" value="ECO:0007669"/>
    <property type="project" value="InterPro"/>
</dbReference>
<dbReference type="PANTHER" id="PTHR23026:SF123">
    <property type="entry name" value="NAD(P)H NITROREDUCTASE RV3131-RELATED"/>
    <property type="match status" value="1"/>
</dbReference>
<sequence>MEALGLTASQVEGAVATAARAPSLHNSQPWRFHVRPDVIELRADPARRLPVADPDGVEMRVACGAALFTLRLALIELGVRPLVSVLPDRDDPALVAAVRHGGRRTMTPDLRHLRDAVGHRRTNRHPFTGAEVGAPEQLALRRAALDEGAWLYLVSAPEQRAALGRLARAAHLRQLADPAFTAELAAWTGHDGGRDDGVPARAGGPAPAPNQAWVVRDFSGGTAAPATASEPDPLIGVLSVHTDGPREDVRAGAAMQRVLLTATVHGLSASFLSQLVELPDVREQVRRLLGGTRPPRVVMRFGHGVAVPGTPRRATAEIVDDT</sequence>
<accession>A0A4R1HXQ8</accession>
<gene>
    <name evidence="1" type="ORF">EV378_6344</name>
</gene>
<dbReference type="AlphaFoldDB" id="A0A4R1HXQ8"/>
<dbReference type="InterPro" id="IPR000415">
    <property type="entry name" value="Nitroreductase-like"/>
</dbReference>
<dbReference type="Proteomes" id="UP000295560">
    <property type="component" value="Unassembled WGS sequence"/>
</dbReference>
<dbReference type="SUPFAM" id="SSF55469">
    <property type="entry name" value="FMN-dependent nitroreductase-like"/>
    <property type="match status" value="2"/>
</dbReference>
<evidence type="ECO:0000313" key="1">
    <source>
        <dbReference type="EMBL" id="TCK22342.1"/>
    </source>
</evidence>
<reference evidence="1 2" key="1">
    <citation type="submission" date="2019-03" db="EMBL/GenBank/DDBJ databases">
        <title>Sequencing the genomes of 1000 actinobacteria strains.</title>
        <authorList>
            <person name="Klenk H.-P."/>
        </authorList>
    </citation>
    <scope>NUCLEOTIDE SEQUENCE [LARGE SCALE GENOMIC DNA]</scope>
    <source>
        <strain evidence="1 2">DSM 44969</strain>
    </source>
</reference>
<dbReference type="RefSeq" id="WP_243653852.1">
    <property type="nucleotide sequence ID" value="NZ_SMFZ01000002.1"/>
</dbReference>
<evidence type="ECO:0000313" key="2">
    <source>
        <dbReference type="Proteomes" id="UP000295560"/>
    </source>
</evidence>